<dbReference type="Gene3D" id="3.10.20.30">
    <property type="match status" value="1"/>
</dbReference>
<dbReference type="InterPro" id="IPR003607">
    <property type="entry name" value="HD/PDEase_dom"/>
</dbReference>
<reference evidence="11 12" key="1">
    <citation type="submission" date="2024-06" db="EMBL/GenBank/DDBJ databases">
        <authorList>
            <person name="Kim D.-U."/>
        </authorList>
    </citation>
    <scope>NUCLEOTIDE SEQUENCE [LARGE SCALE GENOMIC DNA]</scope>
    <source>
        <strain evidence="11 12">KACC15460</strain>
    </source>
</reference>
<keyword evidence="3" id="KW-0342">GTP-binding</keyword>
<dbReference type="PANTHER" id="PTHR21262:SF36">
    <property type="entry name" value="BIFUNCTIONAL (P)PPGPP SYNTHASE_HYDROLASE SPOT"/>
    <property type="match status" value="1"/>
</dbReference>
<accession>A0ABV2DCB6</accession>
<dbReference type="SUPFAM" id="SSF81271">
    <property type="entry name" value="TGS-like"/>
    <property type="match status" value="1"/>
</dbReference>
<feature type="domain" description="HD" evidence="9">
    <location>
        <begin position="45"/>
        <end position="144"/>
    </location>
</feature>
<dbReference type="InterPro" id="IPR033655">
    <property type="entry name" value="TGS_RelA/SpoT"/>
</dbReference>
<dbReference type="InterPro" id="IPR007685">
    <property type="entry name" value="RelA_SpoT"/>
</dbReference>
<dbReference type="InterPro" id="IPR045600">
    <property type="entry name" value="RelA/SpoT_AH_RIS"/>
</dbReference>
<dbReference type="InterPro" id="IPR004811">
    <property type="entry name" value="RelA/Spo_fam"/>
</dbReference>
<name>A0ABV2DCB6_9HYPH</name>
<dbReference type="EMBL" id="JBEWSZ010000001">
    <property type="protein sequence ID" value="MET2827670.1"/>
    <property type="molecule type" value="Genomic_DNA"/>
</dbReference>
<dbReference type="InterPro" id="IPR043519">
    <property type="entry name" value="NT_sf"/>
</dbReference>
<dbReference type="Gene3D" id="3.30.460.10">
    <property type="entry name" value="Beta Polymerase, domain 2"/>
    <property type="match status" value="1"/>
</dbReference>
<dbReference type="CDD" id="cd05399">
    <property type="entry name" value="NT_Rel-Spo_like"/>
    <property type="match status" value="1"/>
</dbReference>
<dbReference type="SUPFAM" id="SSF81301">
    <property type="entry name" value="Nucleotidyltransferase"/>
    <property type="match status" value="1"/>
</dbReference>
<dbReference type="CDD" id="cd00077">
    <property type="entry name" value="HDc"/>
    <property type="match status" value="1"/>
</dbReference>
<organism evidence="11 12">
    <name type="scientific">Mesorhizobium shangrilense</name>
    <dbReference type="NCBI Taxonomy" id="460060"/>
    <lineage>
        <taxon>Bacteria</taxon>
        <taxon>Pseudomonadati</taxon>
        <taxon>Pseudomonadota</taxon>
        <taxon>Alphaproteobacteria</taxon>
        <taxon>Hyphomicrobiales</taxon>
        <taxon>Phyllobacteriaceae</taxon>
        <taxon>Mesorhizobium</taxon>
    </lineage>
</organism>
<dbReference type="Pfam" id="PF13291">
    <property type="entry name" value="ACT_4"/>
    <property type="match status" value="1"/>
</dbReference>
<dbReference type="PROSITE" id="PS51831">
    <property type="entry name" value="HD"/>
    <property type="match status" value="1"/>
</dbReference>
<comment type="catalytic activity">
    <reaction evidence="6">
        <text>GTP + ATP = guanosine 3'-diphosphate 5'-triphosphate + AMP</text>
        <dbReference type="Rhea" id="RHEA:22088"/>
        <dbReference type="ChEBI" id="CHEBI:30616"/>
        <dbReference type="ChEBI" id="CHEBI:37565"/>
        <dbReference type="ChEBI" id="CHEBI:142410"/>
        <dbReference type="ChEBI" id="CHEBI:456215"/>
        <dbReference type="EC" id="2.7.6.5"/>
    </reaction>
</comment>
<dbReference type="InterPro" id="IPR002912">
    <property type="entry name" value="ACT_dom"/>
</dbReference>
<dbReference type="Gene3D" id="1.10.3210.10">
    <property type="entry name" value="Hypothetical protein af1432"/>
    <property type="match status" value="1"/>
</dbReference>
<dbReference type="InterPro" id="IPR045865">
    <property type="entry name" value="ACT-like_dom_sf"/>
</dbReference>
<evidence type="ECO:0000259" key="9">
    <source>
        <dbReference type="PROSITE" id="PS51831"/>
    </source>
</evidence>
<dbReference type="SUPFAM" id="SSF55021">
    <property type="entry name" value="ACT-like"/>
    <property type="match status" value="1"/>
</dbReference>
<dbReference type="CDD" id="cd04876">
    <property type="entry name" value="ACT_RelA-SpoT"/>
    <property type="match status" value="1"/>
</dbReference>
<evidence type="ECO:0000256" key="2">
    <source>
        <dbReference type="ARBA" id="ARBA00014315"/>
    </source>
</evidence>
<evidence type="ECO:0000313" key="12">
    <source>
        <dbReference type="Proteomes" id="UP001548832"/>
    </source>
</evidence>
<protein>
    <recommendedName>
        <fullName evidence="2">GTP pyrophosphokinase rsh</fullName>
        <ecNumber evidence="1">2.7.6.5</ecNumber>
    </recommendedName>
    <alternativeName>
        <fullName evidence="5">(p)ppGpp synthase</fullName>
    </alternativeName>
    <alternativeName>
        <fullName evidence="4">ATP:GTP 3'-pyrophosphotransferase</fullName>
    </alternativeName>
</protein>
<dbReference type="CDD" id="cd01668">
    <property type="entry name" value="TGS_RSH"/>
    <property type="match status" value="1"/>
</dbReference>
<dbReference type="Gene3D" id="3.30.70.260">
    <property type="match status" value="1"/>
</dbReference>
<comment type="caution">
    <text evidence="11">The sequence shown here is derived from an EMBL/GenBank/DDBJ whole genome shotgun (WGS) entry which is preliminary data.</text>
</comment>
<dbReference type="SUPFAM" id="SSF109604">
    <property type="entry name" value="HD-domain/PDEase-like"/>
    <property type="match status" value="1"/>
</dbReference>
<evidence type="ECO:0000256" key="4">
    <source>
        <dbReference type="ARBA" id="ARBA00029754"/>
    </source>
</evidence>
<dbReference type="InterPro" id="IPR012675">
    <property type="entry name" value="Beta-grasp_dom_sf"/>
</dbReference>
<evidence type="ECO:0000256" key="6">
    <source>
        <dbReference type="ARBA" id="ARBA00048244"/>
    </source>
</evidence>
<dbReference type="SMART" id="SM00471">
    <property type="entry name" value="HDc"/>
    <property type="match status" value="1"/>
</dbReference>
<keyword evidence="11" id="KW-0808">Transferase</keyword>
<evidence type="ECO:0000256" key="1">
    <source>
        <dbReference type="ARBA" id="ARBA00013251"/>
    </source>
</evidence>
<dbReference type="Pfam" id="PF04607">
    <property type="entry name" value="RelA_SpoT"/>
    <property type="match status" value="1"/>
</dbReference>
<dbReference type="RefSeq" id="WP_354459680.1">
    <property type="nucleotide sequence ID" value="NZ_JBEWSZ010000001.1"/>
</dbReference>
<feature type="domain" description="ACT" evidence="8">
    <location>
        <begin position="668"/>
        <end position="742"/>
    </location>
</feature>
<gene>
    <name evidence="11" type="ORF">ABVQ20_11860</name>
</gene>
<evidence type="ECO:0000256" key="7">
    <source>
        <dbReference type="RuleBase" id="RU003847"/>
    </source>
</evidence>
<dbReference type="InterPro" id="IPR012676">
    <property type="entry name" value="TGS-like"/>
</dbReference>
<dbReference type="PANTHER" id="PTHR21262">
    <property type="entry name" value="GUANOSINE-3',5'-BIS DIPHOSPHATE 3'-PYROPHOSPHOHYDROLASE"/>
    <property type="match status" value="1"/>
</dbReference>
<dbReference type="InterPro" id="IPR006674">
    <property type="entry name" value="HD_domain"/>
</dbReference>
<evidence type="ECO:0000313" key="11">
    <source>
        <dbReference type="EMBL" id="MET2827670.1"/>
    </source>
</evidence>
<evidence type="ECO:0000256" key="5">
    <source>
        <dbReference type="ARBA" id="ARBA00032407"/>
    </source>
</evidence>
<dbReference type="NCBIfam" id="TIGR00691">
    <property type="entry name" value="spoT_relA"/>
    <property type="match status" value="1"/>
</dbReference>
<dbReference type="InterPro" id="IPR004095">
    <property type="entry name" value="TGS"/>
</dbReference>
<dbReference type="SMART" id="SM00954">
    <property type="entry name" value="RelA_SpoT"/>
    <property type="match status" value="1"/>
</dbReference>
<dbReference type="EC" id="2.7.6.5" evidence="1"/>
<feature type="domain" description="TGS" evidence="10">
    <location>
        <begin position="392"/>
        <end position="453"/>
    </location>
</feature>
<dbReference type="Pfam" id="PF13328">
    <property type="entry name" value="HD_4"/>
    <property type="match status" value="1"/>
</dbReference>
<dbReference type="Pfam" id="PF02824">
    <property type="entry name" value="TGS"/>
    <property type="match status" value="1"/>
</dbReference>
<dbReference type="PROSITE" id="PS51880">
    <property type="entry name" value="TGS"/>
    <property type="match status" value="1"/>
</dbReference>
<proteinExistence type="inferred from homology"/>
<keyword evidence="12" id="KW-1185">Reference proteome</keyword>
<evidence type="ECO:0000256" key="3">
    <source>
        <dbReference type="ARBA" id="ARBA00023134"/>
    </source>
</evidence>
<evidence type="ECO:0000259" key="8">
    <source>
        <dbReference type="PROSITE" id="PS51671"/>
    </source>
</evidence>
<dbReference type="GO" id="GO:0008728">
    <property type="term" value="F:GTP diphosphokinase activity"/>
    <property type="evidence" value="ECO:0007669"/>
    <property type="project" value="UniProtKB-EC"/>
</dbReference>
<dbReference type="Proteomes" id="UP001548832">
    <property type="component" value="Unassembled WGS sequence"/>
</dbReference>
<comment type="similarity">
    <text evidence="7">Belongs to the relA/spoT family.</text>
</comment>
<keyword evidence="3" id="KW-0547">Nucleotide-binding</keyword>
<sequence length="742" mass="83434">MMRQYELVERVQRYKPDVNEALLNKAYVYAMQKHGHQKRASGDPYFSHPLEVAAILTEMHMDEATIAVALLHDTIEDTTATRAEIDELFGPEMGKLVEGLTKLKKLDLVSKKAEQAENLRKLLLAISEDVRVLLVKLADRLHNMRTLDHMPEAKRLRIAEETMDIYAPLAGRMGMQGMREELEEIAFRFINPEAYRAVTARLAEIFERNKDVLSEIERALSALFEKHALKASVKSRQKKPWSVFRKMEAKALSFEQLSDIFGFRVVVESVEDCYRALGAIHTTWSMVPGRFKDYISTPKQNDYRSIHTTIVGPSRQRVELQIRTREMNKIAEYGVAAHSIYKDTGGKTNGAAHAISKETNAYAWLRRTIEQLAEGDNPEDFLENTKLELFQDQVFCFTPKGMLIALPRGATPIDFAYAVHTDVGDTCVGAKVNGRIMPLMTELKNGDEVEIIRSKAQVPPAAWESVVVTGKARSAIRRATKNAIRKQYSGLGIRILERAFERAGKTFTKESLKQVLHRLARKDIEDVLASVGRGELASTDVMKAVFPDYKDERVTTAAPKQREEGWSKIRNAAGMLFQIPGRAARKDKDQPRDGAVPIRGVRGDLPVRFAPEGAVPGDRIVGIVQPGTGITIYPIQSPALQAFDDQPERWIDVRWDIDERTKERFPARVSVTAINAPGSLADIAQVVASNDANIHTLSMVRTAPDFTEMLIDLEVWDLKHLNRLLSQLKDNSSVSDARRVNG</sequence>
<evidence type="ECO:0000259" key="10">
    <source>
        <dbReference type="PROSITE" id="PS51880"/>
    </source>
</evidence>
<comment type="function">
    <text evidence="7">In eubacteria ppGpp (guanosine 3'-diphosphate 5'-diphosphate) is a mediator of the stringent response that coordinates a variety of cellular activities in response to changes in nutritional abundance.</text>
</comment>
<dbReference type="Pfam" id="PF19296">
    <property type="entry name" value="RelA_AH_RIS"/>
    <property type="match status" value="1"/>
</dbReference>
<dbReference type="PROSITE" id="PS51671">
    <property type="entry name" value="ACT"/>
    <property type="match status" value="1"/>
</dbReference>